<gene>
    <name evidence="1" type="ORF">CCMP2556_LOCUS54186</name>
</gene>
<evidence type="ECO:0000313" key="2">
    <source>
        <dbReference type="Proteomes" id="UP001642484"/>
    </source>
</evidence>
<keyword evidence="2" id="KW-1185">Reference proteome</keyword>
<dbReference type="Proteomes" id="UP001642484">
    <property type="component" value="Unassembled WGS sequence"/>
</dbReference>
<proteinExistence type="predicted"/>
<protein>
    <submittedName>
        <fullName evidence="1">Uncharacterized protein</fullName>
    </submittedName>
</protein>
<accession>A0ABP0SWW9</accession>
<dbReference type="InterPro" id="IPR036770">
    <property type="entry name" value="Ankyrin_rpt-contain_sf"/>
</dbReference>
<evidence type="ECO:0000313" key="1">
    <source>
        <dbReference type="EMBL" id="CAK9116675.1"/>
    </source>
</evidence>
<dbReference type="SUPFAM" id="SSF48403">
    <property type="entry name" value="Ankyrin repeat"/>
    <property type="match status" value="1"/>
</dbReference>
<sequence>MVERVDKKKKYSCSADPAMVKHQRKLEKAEWDVKQFLMKNNFPQNPNGQKGKFFVTFPLHEAVKQNNPYITWALLIFGARPKTKDWWGRTAYEYGGRAVREVFQKLAISPTSPKRSGSNLIRFPPPYGWERFFARLGNDPLTVPNREELWLQELGDGALR</sequence>
<reference evidence="1 2" key="1">
    <citation type="submission" date="2024-02" db="EMBL/GenBank/DDBJ databases">
        <authorList>
            <person name="Chen Y."/>
            <person name="Shah S."/>
            <person name="Dougan E. K."/>
            <person name="Thang M."/>
            <person name="Chan C."/>
        </authorList>
    </citation>
    <scope>NUCLEOTIDE SEQUENCE [LARGE SCALE GENOMIC DNA]</scope>
</reference>
<name>A0ABP0SWW9_9DINO</name>
<dbReference type="EMBL" id="CAXAMN010028473">
    <property type="protein sequence ID" value="CAK9116675.1"/>
    <property type="molecule type" value="Genomic_DNA"/>
</dbReference>
<organism evidence="1 2">
    <name type="scientific">Durusdinium trenchii</name>
    <dbReference type="NCBI Taxonomy" id="1381693"/>
    <lineage>
        <taxon>Eukaryota</taxon>
        <taxon>Sar</taxon>
        <taxon>Alveolata</taxon>
        <taxon>Dinophyceae</taxon>
        <taxon>Suessiales</taxon>
        <taxon>Symbiodiniaceae</taxon>
        <taxon>Durusdinium</taxon>
    </lineage>
</organism>
<comment type="caution">
    <text evidence="1">The sequence shown here is derived from an EMBL/GenBank/DDBJ whole genome shotgun (WGS) entry which is preliminary data.</text>
</comment>